<feature type="compositionally biased region" description="Pro residues" evidence="1">
    <location>
        <begin position="27"/>
        <end position="41"/>
    </location>
</feature>
<reference evidence="3" key="1">
    <citation type="submission" date="2022-07" db="EMBL/GenBank/DDBJ databases">
        <title>Genome Sequence of Leucocoprinus birnbaumii.</title>
        <authorList>
            <person name="Buettner E."/>
        </authorList>
    </citation>
    <scope>NUCLEOTIDE SEQUENCE</scope>
    <source>
        <strain evidence="3">VT141</strain>
    </source>
</reference>
<evidence type="ECO:0000313" key="3">
    <source>
        <dbReference type="EMBL" id="KAJ3564267.1"/>
    </source>
</evidence>
<sequence>MSAPYLYTPQGPPAREGLGYRPATPYTAPPGHTPRFAPPRRLPGQHYSPWRSGSPVIPPEEYDYDDDDDDDKVENDPRARYTRGPPGPNNIHPRPDYWRPAYPDKLRPCPLKHLFSTPIHIDPLLRYKKTAHPIRYDLRFSPNLDQIFLPVFHRHPTIFDIRPLATTHAESRHELRLWHRLLPWYITITPRLSGQGITVGDVLEQLYKELMKPITLYDYWNKAMSDEMRLAVDEASRMRARGMGFRTDQAICRIDYLLGKTVFVGLVPSLHGTFEVKTIAVEDSR</sequence>
<dbReference type="Pfam" id="PF20415">
    <property type="entry name" value="DUF6699"/>
    <property type="match status" value="1"/>
</dbReference>
<dbReference type="InterPro" id="IPR046522">
    <property type="entry name" value="DUF6699"/>
</dbReference>
<feature type="region of interest" description="Disordered" evidence="1">
    <location>
        <begin position="1"/>
        <end position="96"/>
    </location>
</feature>
<gene>
    <name evidence="3" type="ORF">NP233_g8408</name>
</gene>
<evidence type="ECO:0000259" key="2">
    <source>
        <dbReference type="Pfam" id="PF20415"/>
    </source>
</evidence>
<dbReference type="AlphaFoldDB" id="A0AAD5YRW8"/>
<proteinExistence type="predicted"/>
<keyword evidence="4" id="KW-1185">Reference proteome</keyword>
<evidence type="ECO:0000313" key="4">
    <source>
        <dbReference type="Proteomes" id="UP001213000"/>
    </source>
</evidence>
<dbReference type="EMBL" id="JANIEX010000677">
    <property type="protein sequence ID" value="KAJ3564267.1"/>
    <property type="molecule type" value="Genomic_DNA"/>
</dbReference>
<protein>
    <recommendedName>
        <fullName evidence="2">DUF6699 domain-containing protein</fullName>
    </recommendedName>
</protein>
<evidence type="ECO:0000256" key="1">
    <source>
        <dbReference type="SAM" id="MobiDB-lite"/>
    </source>
</evidence>
<feature type="compositionally biased region" description="Acidic residues" evidence="1">
    <location>
        <begin position="60"/>
        <end position="73"/>
    </location>
</feature>
<name>A0AAD5YRW8_9AGAR</name>
<feature type="domain" description="DUF6699" evidence="2">
    <location>
        <begin position="134"/>
        <end position="268"/>
    </location>
</feature>
<organism evidence="3 4">
    <name type="scientific">Leucocoprinus birnbaumii</name>
    <dbReference type="NCBI Taxonomy" id="56174"/>
    <lineage>
        <taxon>Eukaryota</taxon>
        <taxon>Fungi</taxon>
        <taxon>Dikarya</taxon>
        <taxon>Basidiomycota</taxon>
        <taxon>Agaricomycotina</taxon>
        <taxon>Agaricomycetes</taxon>
        <taxon>Agaricomycetidae</taxon>
        <taxon>Agaricales</taxon>
        <taxon>Agaricineae</taxon>
        <taxon>Agaricaceae</taxon>
        <taxon>Leucocoprinus</taxon>
    </lineage>
</organism>
<accession>A0AAD5YRW8</accession>
<comment type="caution">
    <text evidence="3">The sequence shown here is derived from an EMBL/GenBank/DDBJ whole genome shotgun (WGS) entry which is preliminary data.</text>
</comment>
<dbReference type="Proteomes" id="UP001213000">
    <property type="component" value="Unassembled WGS sequence"/>
</dbReference>